<sequence>MPVPGSCNFYTDCLEKKFHCGNNGYPLSDGLKYCEKFTENMHLFSSSGKDWVTKTKLCLQESLVQIYENDSSTCSEIKQNALDSHADCYVTSGICIIPPSDWVSLLKTIDFKDLFGSLFPYTFKQALETAVDCEEFYIFLEESHKRQHHEL</sequence>
<name>A0ACA9JU72_9GLOM</name>
<dbReference type="Proteomes" id="UP000789860">
    <property type="component" value="Unassembled WGS sequence"/>
</dbReference>
<evidence type="ECO:0000313" key="2">
    <source>
        <dbReference type="Proteomes" id="UP000789860"/>
    </source>
</evidence>
<dbReference type="EMBL" id="CAJVPM010000050">
    <property type="protein sequence ID" value="CAG8435069.1"/>
    <property type="molecule type" value="Genomic_DNA"/>
</dbReference>
<protein>
    <submittedName>
        <fullName evidence="1">6592_t:CDS:1</fullName>
    </submittedName>
</protein>
<comment type="caution">
    <text evidence="1">The sequence shown here is derived from an EMBL/GenBank/DDBJ whole genome shotgun (WGS) entry which is preliminary data.</text>
</comment>
<keyword evidence="2" id="KW-1185">Reference proteome</keyword>
<evidence type="ECO:0000313" key="1">
    <source>
        <dbReference type="EMBL" id="CAG8435069.1"/>
    </source>
</evidence>
<accession>A0ACA9JU72</accession>
<proteinExistence type="predicted"/>
<organism evidence="1 2">
    <name type="scientific">Scutellospora calospora</name>
    <dbReference type="NCBI Taxonomy" id="85575"/>
    <lineage>
        <taxon>Eukaryota</taxon>
        <taxon>Fungi</taxon>
        <taxon>Fungi incertae sedis</taxon>
        <taxon>Mucoromycota</taxon>
        <taxon>Glomeromycotina</taxon>
        <taxon>Glomeromycetes</taxon>
        <taxon>Diversisporales</taxon>
        <taxon>Gigasporaceae</taxon>
        <taxon>Scutellospora</taxon>
    </lineage>
</organism>
<gene>
    <name evidence="1" type="ORF">SCALOS_LOCUS150</name>
</gene>
<reference evidence="1" key="1">
    <citation type="submission" date="2021-06" db="EMBL/GenBank/DDBJ databases">
        <authorList>
            <person name="Kallberg Y."/>
            <person name="Tangrot J."/>
            <person name="Rosling A."/>
        </authorList>
    </citation>
    <scope>NUCLEOTIDE SEQUENCE</scope>
    <source>
        <strain evidence="1">AU212A</strain>
    </source>
</reference>